<proteinExistence type="predicted"/>
<dbReference type="EMBL" id="BJYY01000015">
    <property type="protein sequence ID" value="GEO34782.1"/>
    <property type="molecule type" value="Genomic_DNA"/>
</dbReference>
<keyword evidence="1" id="KW-0472">Membrane</keyword>
<sequence>MRTVVLIVAAGLAAAATAFVALAAYSLTAEYGTTPNRGGAAETIGWTAQFAIPAVLVVVVLLFAASTRWPVALRSRLVAGGAGAAVVVVCVAVLLGSGA</sequence>
<evidence type="ECO:0000313" key="4">
    <source>
        <dbReference type="Proteomes" id="UP000321181"/>
    </source>
</evidence>
<dbReference type="RefSeq" id="WP_146904966.1">
    <property type="nucleotide sequence ID" value="NZ_BAAARM010000004.1"/>
</dbReference>
<dbReference type="Proteomes" id="UP000321181">
    <property type="component" value="Unassembled WGS sequence"/>
</dbReference>
<name>A0A512DE82_9CELL</name>
<reference evidence="3 4" key="1">
    <citation type="submission" date="2019-07" db="EMBL/GenBank/DDBJ databases">
        <title>Whole genome shotgun sequence of Cellulomonas aerilata NBRC 106308.</title>
        <authorList>
            <person name="Hosoyama A."/>
            <person name="Uohara A."/>
            <person name="Ohji S."/>
            <person name="Ichikawa N."/>
        </authorList>
    </citation>
    <scope>NUCLEOTIDE SEQUENCE [LARGE SCALE GENOMIC DNA]</scope>
    <source>
        <strain evidence="3 4">NBRC 106308</strain>
    </source>
</reference>
<protein>
    <recommendedName>
        <fullName evidence="5">Major facilitator superfamily (MFS) profile domain-containing protein</fullName>
    </recommendedName>
</protein>
<keyword evidence="1" id="KW-0812">Transmembrane</keyword>
<feature type="transmembrane region" description="Helical" evidence="1">
    <location>
        <begin position="77"/>
        <end position="96"/>
    </location>
</feature>
<evidence type="ECO:0000313" key="3">
    <source>
        <dbReference type="EMBL" id="GEO34782.1"/>
    </source>
</evidence>
<keyword evidence="4" id="KW-1185">Reference proteome</keyword>
<evidence type="ECO:0008006" key="5">
    <source>
        <dbReference type="Google" id="ProtNLM"/>
    </source>
</evidence>
<keyword evidence="2" id="KW-0732">Signal</keyword>
<evidence type="ECO:0000256" key="1">
    <source>
        <dbReference type="SAM" id="Phobius"/>
    </source>
</evidence>
<dbReference type="AlphaFoldDB" id="A0A512DE82"/>
<feature type="signal peptide" evidence="2">
    <location>
        <begin position="1"/>
        <end position="23"/>
    </location>
</feature>
<keyword evidence="1" id="KW-1133">Transmembrane helix</keyword>
<organism evidence="3 4">
    <name type="scientific">Cellulomonas aerilata</name>
    <dbReference type="NCBI Taxonomy" id="515326"/>
    <lineage>
        <taxon>Bacteria</taxon>
        <taxon>Bacillati</taxon>
        <taxon>Actinomycetota</taxon>
        <taxon>Actinomycetes</taxon>
        <taxon>Micrococcales</taxon>
        <taxon>Cellulomonadaceae</taxon>
        <taxon>Cellulomonas</taxon>
    </lineage>
</organism>
<feature type="transmembrane region" description="Helical" evidence="1">
    <location>
        <begin position="44"/>
        <end position="65"/>
    </location>
</feature>
<comment type="caution">
    <text evidence="3">The sequence shown here is derived from an EMBL/GenBank/DDBJ whole genome shotgun (WGS) entry which is preliminary data.</text>
</comment>
<evidence type="ECO:0000256" key="2">
    <source>
        <dbReference type="SAM" id="SignalP"/>
    </source>
</evidence>
<accession>A0A512DE82</accession>
<gene>
    <name evidence="3" type="ORF">CAE01nite_25070</name>
</gene>
<feature type="chain" id="PRO_5021783149" description="Major facilitator superfamily (MFS) profile domain-containing protein" evidence="2">
    <location>
        <begin position="24"/>
        <end position="99"/>
    </location>
</feature>